<gene>
    <name evidence="3" type="ORF">KC01_LOCUS29097</name>
</gene>
<name>A0AAV2LKI3_KNICA</name>
<feature type="domain" description="SPIN-DOC-like zinc-finger" evidence="2">
    <location>
        <begin position="18"/>
        <end position="73"/>
    </location>
</feature>
<dbReference type="PANTHER" id="PTHR45913">
    <property type="entry name" value="EPM2A-INTERACTING PROTEIN 1"/>
    <property type="match status" value="1"/>
</dbReference>
<accession>A0AAV2LKI3</accession>
<dbReference type="Proteomes" id="UP001497482">
    <property type="component" value="Chromosome 3"/>
</dbReference>
<dbReference type="EMBL" id="OZ035825">
    <property type="protein sequence ID" value="CAL1601061.1"/>
    <property type="molecule type" value="Genomic_DNA"/>
</dbReference>
<evidence type="ECO:0000256" key="1">
    <source>
        <dbReference type="SAM" id="MobiDB-lite"/>
    </source>
</evidence>
<organism evidence="3 4">
    <name type="scientific">Knipowitschia caucasica</name>
    <name type="common">Caucasian dwarf goby</name>
    <name type="synonym">Pomatoschistus caucasicus</name>
    <dbReference type="NCBI Taxonomy" id="637954"/>
    <lineage>
        <taxon>Eukaryota</taxon>
        <taxon>Metazoa</taxon>
        <taxon>Chordata</taxon>
        <taxon>Craniata</taxon>
        <taxon>Vertebrata</taxon>
        <taxon>Euteleostomi</taxon>
        <taxon>Actinopterygii</taxon>
        <taxon>Neopterygii</taxon>
        <taxon>Teleostei</taxon>
        <taxon>Neoteleostei</taxon>
        <taxon>Acanthomorphata</taxon>
        <taxon>Gobiaria</taxon>
        <taxon>Gobiiformes</taxon>
        <taxon>Gobioidei</taxon>
        <taxon>Gobiidae</taxon>
        <taxon>Gobiinae</taxon>
        <taxon>Knipowitschia</taxon>
    </lineage>
</organism>
<dbReference type="InterPro" id="IPR040647">
    <property type="entry name" value="SPIN-DOC_Znf-C2H2"/>
</dbReference>
<feature type="compositionally biased region" description="Basic and acidic residues" evidence="1">
    <location>
        <begin position="409"/>
        <end position="424"/>
    </location>
</feature>
<feature type="region of interest" description="Disordered" evidence="1">
    <location>
        <begin position="405"/>
        <end position="424"/>
    </location>
</feature>
<dbReference type="AlphaFoldDB" id="A0AAV2LKI3"/>
<evidence type="ECO:0000259" key="2">
    <source>
        <dbReference type="Pfam" id="PF18658"/>
    </source>
</evidence>
<proteinExistence type="predicted"/>
<dbReference type="PANTHER" id="PTHR45913:SF21">
    <property type="entry name" value="DUF4371 DOMAIN-CONTAINING PROTEIN"/>
    <property type="match status" value="1"/>
</dbReference>
<evidence type="ECO:0000313" key="3">
    <source>
        <dbReference type="EMBL" id="CAL1601061.1"/>
    </source>
</evidence>
<keyword evidence="4" id="KW-1185">Reference proteome</keyword>
<sequence>MACSKVRKIDRECRVFNEQWTRDYFFVPWKDRAICIICKENVSVFKEYNLRRHHETRHKEYASLKGAARDDKVRRLKGGLAAQQDALLRQSRANLAAVRASYKAANLLAIHGKPFTDGEFGKAMMLAVSEEVCPEKTDTFRGVVVQCVNYIRKNGLKHRQFQAFLSELGSAYQDVLYYTEIRWLSRGKVLRRFYDLLPEINTFLQSKGETVQELTDPGWKWDLAFLTDVTEVLNHLNLQLQGKGNLISDMYSHIKAFEVKLQLLLRQVQKLDFTHFPATQMYCAEKPAAPFPVAKCKDALEMLQREFSVRFRELHVNNKDIRLFQNPFAADIDDARPSLQFELAELQNCDVLKDAFKPDSLLEFYAALPECTYPNIKQHALRMCTVFGSTYTCYTQTSDFSPARSRHTVHTDRFPGSRRGDCNC</sequence>
<evidence type="ECO:0000313" key="4">
    <source>
        <dbReference type="Proteomes" id="UP001497482"/>
    </source>
</evidence>
<dbReference type="Pfam" id="PF18658">
    <property type="entry name" value="zf-C2H2_12"/>
    <property type="match status" value="1"/>
</dbReference>
<protein>
    <recommendedName>
        <fullName evidence="2">SPIN-DOC-like zinc-finger domain-containing protein</fullName>
    </recommendedName>
</protein>
<reference evidence="3 4" key="1">
    <citation type="submission" date="2024-04" db="EMBL/GenBank/DDBJ databases">
        <authorList>
            <person name="Waldvogel A.-M."/>
            <person name="Schoenle A."/>
        </authorList>
    </citation>
    <scope>NUCLEOTIDE SEQUENCE [LARGE SCALE GENOMIC DNA]</scope>
</reference>